<dbReference type="Pfam" id="PF01839">
    <property type="entry name" value="FG-GAP"/>
    <property type="match status" value="1"/>
</dbReference>
<keyword evidence="6" id="KW-1185">Reference proteome</keyword>
<reference evidence="5" key="1">
    <citation type="submission" date="2021-02" db="EMBL/GenBank/DDBJ databases">
        <authorList>
            <person name="Nowell W R."/>
        </authorList>
    </citation>
    <scope>NUCLEOTIDE SEQUENCE</scope>
</reference>
<keyword evidence="3" id="KW-0812">Transmembrane</keyword>
<keyword evidence="3" id="KW-0472">Membrane</keyword>
<evidence type="ECO:0000313" key="5">
    <source>
        <dbReference type="EMBL" id="CAF1638289.1"/>
    </source>
</evidence>
<proteinExistence type="predicted"/>
<feature type="transmembrane region" description="Helical" evidence="3">
    <location>
        <begin position="373"/>
        <end position="395"/>
    </location>
</feature>
<gene>
    <name evidence="5" type="ORF">XAT740_LOCUS52857</name>
</gene>
<evidence type="ECO:0000256" key="4">
    <source>
        <dbReference type="SAM" id="SignalP"/>
    </source>
</evidence>
<comment type="caution">
    <text evidence="5">The sequence shown here is derived from an EMBL/GenBank/DDBJ whole genome shotgun (WGS) entry which is preliminary data.</text>
</comment>
<evidence type="ECO:0000256" key="3">
    <source>
        <dbReference type="SAM" id="Phobius"/>
    </source>
</evidence>
<organism evidence="5 6">
    <name type="scientific">Adineta ricciae</name>
    <name type="common">Rotifer</name>
    <dbReference type="NCBI Taxonomy" id="249248"/>
    <lineage>
        <taxon>Eukaryota</taxon>
        <taxon>Metazoa</taxon>
        <taxon>Spiralia</taxon>
        <taxon>Gnathifera</taxon>
        <taxon>Rotifera</taxon>
        <taxon>Eurotatoria</taxon>
        <taxon>Bdelloidea</taxon>
        <taxon>Adinetida</taxon>
        <taxon>Adinetidae</taxon>
        <taxon>Adineta</taxon>
    </lineage>
</organism>
<evidence type="ECO:0000256" key="1">
    <source>
        <dbReference type="ARBA" id="ARBA00022729"/>
    </source>
</evidence>
<keyword evidence="1 4" id="KW-0732">Signal</keyword>
<dbReference type="AlphaFoldDB" id="A0A816DH15"/>
<dbReference type="Proteomes" id="UP000663828">
    <property type="component" value="Unassembled WGS sequence"/>
</dbReference>
<feature type="chain" id="PRO_5032618677" evidence="4">
    <location>
        <begin position="25"/>
        <end position="1203"/>
    </location>
</feature>
<sequence>MTRVYLLLLAGSITVLILFTSLETEIITTTVSNPSVTTYTSLQKSYSDTLRCPCSNTAIPYEQFLTLSPTLHQVCSSDFITNDWLTILQNTYDYHVEDWRNRAYSQFQLLSNLCQLAKDTVDVAVRRFIVQSLVVSSILSESEFNIQLNATLDQFILSTIRSFDSLINITTLLTQVDQLYLGLREASWATNADQFASFNIVTSNATGNQSLKVIFNSPGTLNVNLSGINCICATNPSCQTPVAIYQMDSIWSTRIATYIVYIVPGSVGSCSTFSSLMFSQFLCLYANADCFPTVMSYVKSSYYGNVLNPTWFDPRPLTYDPVKSRFPPNTTISSIVQQIMVEKWNPSYSYNRFYQLCAPSYCTYSNRMRVRSIIEVIITFVSMIGGLTFALGVITPPLIEFMDGFLCPIDTVIFLFTVRRNNVNQLKVAAKNFLAVGYNSVLNLNIFSARHLGNNVDRATTKHLGKWATRIYIVLFVTGLSILTLYTILIPQTITKTFKKPSFTSYNQLKQQYGDQLKCSCSVIASKYAQFTQITSVFHQICTSSFVSDQWRMDVTGDLNANLSTYRRTDYRLFLSAHLQYLQGLCHLSIQSIENSIEQFLTSLFITTELLSNENFHTQLYFLIEQKRSAAPKAFTRFFSLIRSINHGNAYLSTYGTNFEYISPWYWTSTFYPYIPNQAIIYDNNCSCGMYPDCTTQANFFKDNSTVLGKIKGLKMDCTPSESLRASTLECFYDQSCIDLINSYKKSSTALNSSVPLSITSSRFLMNTTVAELMDESFVEQWVSTINYSSYFDQCLPLLCTYTYNEQFNMLYLVTVLIGLQGGLAIVLRWICPKIVRIMGNLQRNRKKQSNSIRPNLSIGTTNVRNDSTTKNRSGSNGTQLQAGLSAREPELTSRRRFKITLTSLISTTTSTATSTATTHVPICQLKFQPTINYSTGSSAGLKSPIVADFNGDHLVDIAFFNYYTSSIHVLVGDGKGNYTAELKTFVGTFTTWYFSMAFADFNNDKLLDIVLTSENRAYVYMVFGNGNGTFRSLTTFFMGTLMNLRGIVTYDFNGDNNSDIAVSAPGFNFIIVLLGNGDGTFQNKTTYYAGLNGNPSSVDLADFNGDGHQDIYYNIITTRTVGVLLGRGDGTFADQVSSFVGGYYYPSFVATGDFNGDNRADVAVSYSGGNSIGVLFGYGNGTMSSVAKFPTGNRTYYTRITA</sequence>
<evidence type="ECO:0000256" key="2">
    <source>
        <dbReference type="SAM" id="MobiDB-lite"/>
    </source>
</evidence>
<dbReference type="SUPFAM" id="SSF69318">
    <property type="entry name" value="Integrin alpha N-terminal domain"/>
    <property type="match status" value="1"/>
</dbReference>
<feature type="non-terminal residue" evidence="5">
    <location>
        <position position="1"/>
    </location>
</feature>
<dbReference type="EMBL" id="CAJNOR010008842">
    <property type="protein sequence ID" value="CAF1638289.1"/>
    <property type="molecule type" value="Genomic_DNA"/>
</dbReference>
<feature type="transmembrane region" description="Helical" evidence="3">
    <location>
        <begin position="810"/>
        <end position="832"/>
    </location>
</feature>
<feature type="signal peptide" evidence="4">
    <location>
        <begin position="1"/>
        <end position="24"/>
    </location>
</feature>
<dbReference type="PANTHER" id="PTHR46580">
    <property type="entry name" value="SENSOR KINASE-RELATED"/>
    <property type="match status" value="1"/>
</dbReference>
<feature type="compositionally biased region" description="Polar residues" evidence="2">
    <location>
        <begin position="850"/>
        <end position="883"/>
    </location>
</feature>
<dbReference type="InterPro" id="IPR013517">
    <property type="entry name" value="FG-GAP"/>
</dbReference>
<name>A0A816DH15_ADIRI</name>
<feature type="transmembrane region" description="Helical" evidence="3">
    <location>
        <begin position="471"/>
        <end position="490"/>
    </location>
</feature>
<dbReference type="Pfam" id="PF13517">
    <property type="entry name" value="FG-GAP_3"/>
    <property type="match status" value="2"/>
</dbReference>
<dbReference type="InterPro" id="IPR028994">
    <property type="entry name" value="Integrin_alpha_N"/>
</dbReference>
<dbReference type="Gene3D" id="2.130.10.130">
    <property type="entry name" value="Integrin alpha, N-terminal"/>
    <property type="match status" value="2"/>
</dbReference>
<feature type="region of interest" description="Disordered" evidence="2">
    <location>
        <begin position="847"/>
        <end position="890"/>
    </location>
</feature>
<evidence type="ECO:0000313" key="6">
    <source>
        <dbReference type="Proteomes" id="UP000663828"/>
    </source>
</evidence>
<feature type="transmembrane region" description="Helical" evidence="3">
    <location>
        <begin position="258"/>
        <end position="278"/>
    </location>
</feature>
<protein>
    <submittedName>
        <fullName evidence="5">Uncharacterized protein</fullName>
    </submittedName>
</protein>
<accession>A0A816DH15</accession>
<keyword evidence="3" id="KW-1133">Transmembrane helix</keyword>